<organism evidence="2 3">
    <name type="scientific">Phytophthora oleae</name>
    <dbReference type="NCBI Taxonomy" id="2107226"/>
    <lineage>
        <taxon>Eukaryota</taxon>
        <taxon>Sar</taxon>
        <taxon>Stramenopiles</taxon>
        <taxon>Oomycota</taxon>
        <taxon>Peronosporomycetes</taxon>
        <taxon>Peronosporales</taxon>
        <taxon>Peronosporaceae</taxon>
        <taxon>Phytophthora</taxon>
    </lineage>
</organism>
<evidence type="ECO:0000313" key="3">
    <source>
        <dbReference type="Proteomes" id="UP001632037"/>
    </source>
</evidence>
<reference evidence="2 3" key="1">
    <citation type="submission" date="2024-09" db="EMBL/GenBank/DDBJ databases">
        <title>Genome sequencing and assembly of Phytophthora oleae, isolate VK10A, causative agent of rot of olive drupes.</title>
        <authorList>
            <person name="Conti Taguali S."/>
            <person name="Riolo M."/>
            <person name="La Spada F."/>
            <person name="Cacciola S.O."/>
            <person name="Dionisio G."/>
        </authorList>
    </citation>
    <scope>NUCLEOTIDE SEQUENCE [LARGE SCALE GENOMIC DNA]</scope>
    <source>
        <strain evidence="2 3">VK10A</strain>
    </source>
</reference>
<comment type="caution">
    <text evidence="2">The sequence shown here is derived from an EMBL/GenBank/DDBJ whole genome shotgun (WGS) entry which is preliminary data.</text>
</comment>
<dbReference type="EMBL" id="JBIMZQ010000023">
    <property type="protein sequence ID" value="KAL3664540.1"/>
    <property type="molecule type" value="Genomic_DNA"/>
</dbReference>
<protein>
    <submittedName>
        <fullName evidence="2">Uncharacterized protein</fullName>
    </submittedName>
</protein>
<evidence type="ECO:0000313" key="2">
    <source>
        <dbReference type="EMBL" id="KAL3664540.1"/>
    </source>
</evidence>
<dbReference type="AlphaFoldDB" id="A0ABD3FG82"/>
<feature type="region of interest" description="Disordered" evidence="1">
    <location>
        <begin position="1"/>
        <end position="23"/>
    </location>
</feature>
<dbReference type="Proteomes" id="UP001632037">
    <property type="component" value="Unassembled WGS sequence"/>
</dbReference>
<evidence type="ECO:0000256" key="1">
    <source>
        <dbReference type="SAM" id="MobiDB-lite"/>
    </source>
</evidence>
<sequence length="74" mass="7989">MLEHVAQEMKVPTAVESSDTTAMAEIDPNTPWAMFGMDSVVIVGLSRTADAANSTLSALLASERSLSFEPELYR</sequence>
<accession>A0ABD3FG82</accession>
<proteinExistence type="predicted"/>
<keyword evidence="3" id="KW-1185">Reference proteome</keyword>
<name>A0ABD3FG82_9STRA</name>
<gene>
    <name evidence="2" type="ORF">V7S43_010293</name>
</gene>